<dbReference type="PROSITE" id="PS52039">
    <property type="entry name" value="TOPO_IA_2"/>
    <property type="match status" value="1"/>
</dbReference>
<dbReference type="PANTHER" id="PTHR42785:SF1">
    <property type="entry name" value="DNA TOPOISOMERASE"/>
    <property type="match status" value="1"/>
</dbReference>
<evidence type="ECO:0000256" key="1">
    <source>
        <dbReference type="ARBA" id="ARBA00023029"/>
    </source>
</evidence>
<dbReference type="Gene3D" id="1.10.460.10">
    <property type="entry name" value="Topoisomerase I, domain 2"/>
    <property type="match status" value="1"/>
</dbReference>
<dbReference type="SUPFAM" id="SSF56712">
    <property type="entry name" value="Prokaryotic type I DNA topoisomerase"/>
    <property type="match status" value="1"/>
</dbReference>
<keyword evidence="3" id="KW-0413">Isomerase</keyword>
<gene>
    <name evidence="5" type="ORF">S03H2_59406</name>
</gene>
<protein>
    <recommendedName>
        <fullName evidence="4">Topo IA-type catalytic domain-containing protein</fullName>
    </recommendedName>
</protein>
<dbReference type="InterPro" id="IPR013824">
    <property type="entry name" value="Topo_IA_cen_sub1"/>
</dbReference>
<evidence type="ECO:0000256" key="2">
    <source>
        <dbReference type="ARBA" id="ARBA00023125"/>
    </source>
</evidence>
<dbReference type="SUPFAM" id="SSF57783">
    <property type="entry name" value="Zinc beta-ribbon"/>
    <property type="match status" value="1"/>
</dbReference>
<feature type="domain" description="Topo IA-type catalytic" evidence="4">
    <location>
        <begin position="1"/>
        <end position="183"/>
    </location>
</feature>
<evidence type="ECO:0000313" key="5">
    <source>
        <dbReference type="EMBL" id="GAH82004.1"/>
    </source>
</evidence>
<dbReference type="Gene3D" id="3.30.65.10">
    <property type="entry name" value="Bacterial Topoisomerase I, domain 1"/>
    <property type="match status" value="1"/>
</dbReference>
<accession>X1JUR8</accession>
<comment type="caution">
    <text evidence="5">The sequence shown here is derived from an EMBL/GenBank/DDBJ whole genome shotgun (WGS) entry which is preliminary data.</text>
</comment>
<feature type="non-terminal residue" evidence="5">
    <location>
        <position position="246"/>
    </location>
</feature>
<dbReference type="SMART" id="SM00437">
    <property type="entry name" value="TOP1Ac"/>
    <property type="match status" value="1"/>
</dbReference>
<feature type="non-terminal residue" evidence="5">
    <location>
        <position position="1"/>
    </location>
</feature>
<dbReference type="InterPro" id="IPR023405">
    <property type="entry name" value="Topo_IA_core_domain"/>
</dbReference>
<dbReference type="GO" id="GO:0003677">
    <property type="term" value="F:DNA binding"/>
    <property type="evidence" value="ECO:0007669"/>
    <property type="project" value="UniProtKB-KW"/>
</dbReference>
<dbReference type="GO" id="GO:0006265">
    <property type="term" value="P:DNA topological change"/>
    <property type="evidence" value="ECO:0007669"/>
    <property type="project" value="InterPro"/>
</dbReference>
<dbReference type="Pfam" id="PF01131">
    <property type="entry name" value="Topoisom_bac"/>
    <property type="match status" value="1"/>
</dbReference>
<dbReference type="GO" id="GO:0005694">
    <property type="term" value="C:chromosome"/>
    <property type="evidence" value="ECO:0007669"/>
    <property type="project" value="InterPro"/>
</dbReference>
<dbReference type="InterPro" id="IPR000380">
    <property type="entry name" value="Topo_IA"/>
</dbReference>
<dbReference type="Pfam" id="PF01396">
    <property type="entry name" value="Zn_ribbon_Top1"/>
    <property type="match status" value="1"/>
</dbReference>
<evidence type="ECO:0000256" key="3">
    <source>
        <dbReference type="ARBA" id="ARBA00023235"/>
    </source>
</evidence>
<evidence type="ECO:0000259" key="4">
    <source>
        <dbReference type="PROSITE" id="PS52039"/>
    </source>
</evidence>
<organism evidence="5">
    <name type="scientific">marine sediment metagenome</name>
    <dbReference type="NCBI Taxonomy" id="412755"/>
    <lineage>
        <taxon>unclassified sequences</taxon>
        <taxon>metagenomes</taxon>
        <taxon>ecological metagenomes</taxon>
    </lineage>
</organism>
<dbReference type="InterPro" id="IPR013497">
    <property type="entry name" value="Topo_IA_cen"/>
</dbReference>
<keyword evidence="1" id="KW-0799">Topoisomerase</keyword>
<proteinExistence type="predicted"/>
<sequence length="246" mass="27501">YDTINVGIEGKNAIASEAKQPQGYLLEATSSTLRFPGFITLYSEGKDEDEQKERFVSLPALVVGGRLGYWGTFPEQHFTQPPPRYTEATLIRALEQKGIGRPSTYASILSIIQERDYVKKAEGKFYPSELGMIVNSLLTEHFPQIVDLGFTAQMEGQLDEIARGKQQWISILENFYPPFEDMLRKASVSINKVDMTQTTDETCPNCGRPMVIKVGRFGKFLACSGYPECKTTKPLLVKIGIPCPQC</sequence>
<reference evidence="5" key="1">
    <citation type="journal article" date="2014" name="Front. Microbiol.">
        <title>High frequency of phylogenetically diverse reductive dehalogenase-homologous genes in deep subseafloor sedimentary metagenomes.</title>
        <authorList>
            <person name="Kawai M."/>
            <person name="Futagami T."/>
            <person name="Toyoda A."/>
            <person name="Takaki Y."/>
            <person name="Nishi S."/>
            <person name="Hori S."/>
            <person name="Arai W."/>
            <person name="Tsubouchi T."/>
            <person name="Morono Y."/>
            <person name="Uchiyama I."/>
            <person name="Ito T."/>
            <person name="Fujiyama A."/>
            <person name="Inagaki F."/>
            <person name="Takami H."/>
        </authorList>
    </citation>
    <scope>NUCLEOTIDE SEQUENCE</scope>
    <source>
        <strain evidence="5">Expedition CK06-06</strain>
    </source>
</reference>
<dbReference type="EMBL" id="BARU01038199">
    <property type="protein sequence ID" value="GAH82004.1"/>
    <property type="molecule type" value="Genomic_DNA"/>
</dbReference>
<name>X1JUR8_9ZZZZ</name>
<keyword evidence="2" id="KW-0238">DNA-binding</keyword>
<dbReference type="GO" id="GO:0003917">
    <property type="term" value="F:DNA topoisomerase type I (single strand cut, ATP-independent) activity"/>
    <property type="evidence" value="ECO:0007669"/>
    <property type="project" value="InterPro"/>
</dbReference>
<dbReference type="AlphaFoldDB" id="X1JUR8"/>
<dbReference type="InterPro" id="IPR003602">
    <property type="entry name" value="Topo_IA_DNA-bd_dom"/>
</dbReference>
<dbReference type="InterPro" id="IPR013498">
    <property type="entry name" value="Topo_IA_Znf"/>
</dbReference>
<dbReference type="PANTHER" id="PTHR42785">
    <property type="entry name" value="DNA TOPOISOMERASE, TYPE IA, CORE"/>
    <property type="match status" value="1"/>
</dbReference>